<dbReference type="AlphaFoldDB" id="A0AAW2TLX5"/>
<accession>A0AAW2TLX5</accession>
<comment type="caution">
    <text evidence="1">The sequence shown here is derived from an EMBL/GenBank/DDBJ whole genome shotgun (WGS) entry which is preliminary data.</text>
</comment>
<organism evidence="1">
    <name type="scientific">Sesamum latifolium</name>
    <dbReference type="NCBI Taxonomy" id="2727402"/>
    <lineage>
        <taxon>Eukaryota</taxon>
        <taxon>Viridiplantae</taxon>
        <taxon>Streptophyta</taxon>
        <taxon>Embryophyta</taxon>
        <taxon>Tracheophyta</taxon>
        <taxon>Spermatophyta</taxon>
        <taxon>Magnoliopsida</taxon>
        <taxon>eudicotyledons</taxon>
        <taxon>Gunneridae</taxon>
        <taxon>Pentapetalae</taxon>
        <taxon>asterids</taxon>
        <taxon>lamiids</taxon>
        <taxon>Lamiales</taxon>
        <taxon>Pedaliaceae</taxon>
        <taxon>Sesamum</taxon>
    </lineage>
</organism>
<reference evidence="1" key="1">
    <citation type="submission" date="2020-06" db="EMBL/GenBank/DDBJ databases">
        <authorList>
            <person name="Li T."/>
            <person name="Hu X."/>
            <person name="Zhang T."/>
            <person name="Song X."/>
            <person name="Zhang H."/>
            <person name="Dai N."/>
            <person name="Sheng W."/>
            <person name="Hou X."/>
            <person name="Wei L."/>
        </authorList>
    </citation>
    <scope>NUCLEOTIDE SEQUENCE</scope>
    <source>
        <strain evidence="1">KEN1</strain>
        <tissue evidence="1">Leaf</tissue>
    </source>
</reference>
<reference evidence="1" key="2">
    <citation type="journal article" date="2024" name="Plant">
        <title>Genomic evolution and insights into agronomic trait innovations of Sesamum species.</title>
        <authorList>
            <person name="Miao H."/>
            <person name="Wang L."/>
            <person name="Qu L."/>
            <person name="Liu H."/>
            <person name="Sun Y."/>
            <person name="Le M."/>
            <person name="Wang Q."/>
            <person name="Wei S."/>
            <person name="Zheng Y."/>
            <person name="Lin W."/>
            <person name="Duan Y."/>
            <person name="Cao H."/>
            <person name="Xiong S."/>
            <person name="Wang X."/>
            <person name="Wei L."/>
            <person name="Li C."/>
            <person name="Ma Q."/>
            <person name="Ju M."/>
            <person name="Zhao R."/>
            <person name="Li G."/>
            <person name="Mu C."/>
            <person name="Tian Q."/>
            <person name="Mei H."/>
            <person name="Zhang T."/>
            <person name="Gao T."/>
            <person name="Zhang H."/>
        </authorList>
    </citation>
    <scope>NUCLEOTIDE SEQUENCE</scope>
    <source>
        <strain evidence="1">KEN1</strain>
    </source>
</reference>
<proteinExistence type="predicted"/>
<gene>
    <name evidence="1" type="ORF">Slati_3912400</name>
</gene>
<evidence type="ECO:0000313" key="1">
    <source>
        <dbReference type="EMBL" id="KAL0405985.1"/>
    </source>
</evidence>
<sequence>MSCGLCADDCGRWLKDMRGRLDAARISNTLHAGRQDVERAGSPCTRPVRQTDVGARVQHSAAACGNPADARPGLDSQARCSAAVRWNSTTVRKAD</sequence>
<name>A0AAW2TLX5_9LAMI</name>
<dbReference type="EMBL" id="JACGWN010000014">
    <property type="protein sequence ID" value="KAL0405985.1"/>
    <property type="molecule type" value="Genomic_DNA"/>
</dbReference>
<protein>
    <submittedName>
        <fullName evidence="1">Uncharacterized protein</fullName>
    </submittedName>
</protein>